<protein>
    <submittedName>
        <fullName evidence="1">DNA-3-methyladenine glycosylase I</fullName>
    </submittedName>
</protein>
<name>A0ABW7IVU7_9VIBR</name>
<dbReference type="PANTHER" id="PTHR30037">
    <property type="entry name" value="DNA-3-METHYLADENINE GLYCOSYLASE 1"/>
    <property type="match status" value="1"/>
</dbReference>
<dbReference type="Proteomes" id="UP001607151">
    <property type="component" value="Unassembled WGS sequence"/>
</dbReference>
<dbReference type="RefSeq" id="WP_089138691.1">
    <property type="nucleotide sequence ID" value="NZ_AP018685.1"/>
</dbReference>
<keyword evidence="2" id="KW-1185">Reference proteome</keyword>
<dbReference type="InterPro" id="IPR005019">
    <property type="entry name" value="Adenine_glyco"/>
</dbReference>
<organism evidence="1 2">
    <name type="scientific">Vibrio rumoiensis</name>
    <dbReference type="NCBI Taxonomy" id="76258"/>
    <lineage>
        <taxon>Bacteria</taxon>
        <taxon>Pseudomonadati</taxon>
        <taxon>Pseudomonadota</taxon>
        <taxon>Gammaproteobacteria</taxon>
        <taxon>Vibrionales</taxon>
        <taxon>Vibrionaceae</taxon>
        <taxon>Vibrio</taxon>
    </lineage>
</organism>
<evidence type="ECO:0000313" key="2">
    <source>
        <dbReference type="Proteomes" id="UP001607151"/>
    </source>
</evidence>
<accession>A0ABW7IVU7</accession>
<reference evidence="1 2" key="1">
    <citation type="submission" date="2024-10" db="EMBL/GenBank/DDBJ databases">
        <authorList>
            <person name="Yibar A."/>
            <person name="Saticioglu I.B."/>
            <person name="Duman M."/>
            <person name="Ajmi N."/>
            <person name="Gurler F."/>
            <person name="Ay H."/>
            <person name="Onuk E."/>
            <person name="Guler S."/>
            <person name="Romalde J.L."/>
        </authorList>
    </citation>
    <scope>NUCLEOTIDE SEQUENCE [LARGE SCALE GENOMIC DNA]</scope>
    <source>
        <strain evidence="1 2">14-MA-B</strain>
    </source>
</reference>
<dbReference type="EMBL" id="JBIHSN010000002">
    <property type="protein sequence ID" value="MFH0265323.1"/>
    <property type="molecule type" value="Genomic_DNA"/>
</dbReference>
<comment type="caution">
    <text evidence="1">The sequence shown here is derived from an EMBL/GenBank/DDBJ whole genome shotgun (WGS) entry which is preliminary data.</text>
</comment>
<evidence type="ECO:0000313" key="1">
    <source>
        <dbReference type="EMBL" id="MFH0265323.1"/>
    </source>
</evidence>
<dbReference type="Pfam" id="PF03352">
    <property type="entry name" value="Adenine_glyco"/>
    <property type="match status" value="1"/>
</dbReference>
<dbReference type="Gene3D" id="1.10.340.30">
    <property type="entry name" value="Hypothetical protein, domain 2"/>
    <property type="match status" value="1"/>
</dbReference>
<sequence>MTHNNDTTCGWAMKHDNEREYHDQEWGVPVYDDTILFEFICLEGAQAGLSWRTILNKRDGYKAAFEGFDIETLSQYDETKVPYIIDNFDVVKHKGKIASVYSNARAAKALQKEYGSLSKALWQFVDGKPIQNHWTEMSQIPAVSERSKAMSKFLKKNGFKFMGETICYAFMQAVGMVNDHVVDCPCYEKCLNHKKQNKS</sequence>
<proteinExistence type="predicted"/>
<dbReference type="PANTHER" id="PTHR30037:SF4">
    <property type="entry name" value="DNA-3-METHYLADENINE GLYCOSYLASE I"/>
    <property type="match status" value="1"/>
</dbReference>
<dbReference type="InterPro" id="IPR052891">
    <property type="entry name" value="DNA-3mA_glycosylase"/>
</dbReference>
<dbReference type="InterPro" id="IPR011257">
    <property type="entry name" value="DNA_glycosylase"/>
</dbReference>
<dbReference type="SUPFAM" id="SSF48150">
    <property type="entry name" value="DNA-glycosylase"/>
    <property type="match status" value="1"/>
</dbReference>
<gene>
    <name evidence="1" type="ORF">ACGRQ9_07415</name>
</gene>